<feature type="transmembrane region" description="Helical" evidence="5">
    <location>
        <begin position="129"/>
        <end position="153"/>
    </location>
</feature>
<evidence type="ECO:0000313" key="7">
    <source>
        <dbReference type="Proteomes" id="UP000005447"/>
    </source>
</evidence>
<comment type="subcellular location">
    <subcellularLocation>
        <location evidence="1">Membrane</location>
        <topology evidence="1">Multi-pass membrane protein</topology>
    </subcellularLocation>
</comment>
<keyword evidence="7" id="KW-1185">Reference proteome</keyword>
<dbReference type="Pfam" id="PF00822">
    <property type="entry name" value="PMP22_Claudin"/>
    <property type="match status" value="1"/>
</dbReference>
<dbReference type="GO" id="GO:0005886">
    <property type="term" value="C:plasma membrane"/>
    <property type="evidence" value="ECO:0007669"/>
    <property type="project" value="TreeGrafter"/>
</dbReference>
<dbReference type="AlphaFoldDB" id="H0UTN2"/>
<accession>H0UTN2</accession>
<dbReference type="Proteomes" id="UP000005447">
    <property type="component" value="Unassembled WGS sequence"/>
</dbReference>
<dbReference type="Gene3D" id="1.20.140.150">
    <property type="match status" value="1"/>
</dbReference>
<evidence type="ECO:0008006" key="8">
    <source>
        <dbReference type="Google" id="ProtNLM"/>
    </source>
</evidence>
<dbReference type="FunCoup" id="H0UTN2">
    <property type="interactions" value="328"/>
</dbReference>
<evidence type="ECO:0000256" key="5">
    <source>
        <dbReference type="SAM" id="Phobius"/>
    </source>
</evidence>
<keyword evidence="4 5" id="KW-0472">Membrane</keyword>
<feature type="transmembrane region" description="Helical" evidence="5">
    <location>
        <begin position="61"/>
        <end position="85"/>
    </location>
</feature>
<dbReference type="GeneTree" id="ENSGT00940000165914"/>
<evidence type="ECO:0000256" key="3">
    <source>
        <dbReference type="ARBA" id="ARBA00022989"/>
    </source>
</evidence>
<evidence type="ECO:0000256" key="2">
    <source>
        <dbReference type="ARBA" id="ARBA00022692"/>
    </source>
</evidence>
<protein>
    <recommendedName>
        <fullName evidence="8">Claudin domain containing 2</fullName>
    </recommendedName>
</protein>
<feature type="transmembrane region" description="Helical" evidence="5">
    <location>
        <begin position="12"/>
        <end position="32"/>
    </location>
</feature>
<evidence type="ECO:0000256" key="1">
    <source>
        <dbReference type="ARBA" id="ARBA00004141"/>
    </source>
</evidence>
<reference evidence="7" key="1">
    <citation type="journal article" date="2011" name="Nature">
        <title>A high-resolution map of human evolutionary constraint using 29 mammals.</title>
        <authorList>
            <person name="Lindblad-Toh K."/>
            <person name="Garber M."/>
            <person name="Zuk O."/>
            <person name="Lin M.F."/>
            <person name="Parker B.J."/>
            <person name="Washietl S."/>
            <person name="Kheradpour P."/>
            <person name="Ernst J."/>
            <person name="Jordan G."/>
            <person name="Mauceli E."/>
            <person name="Ward L.D."/>
            <person name="Lowe C.B."/>
            <person name="Holloway A.K."/>
            <person name="Clamp M."/>
            <person name="Gnerre S."/>
            <person name="Alfoldi J."/>
            <person name="Beal K."/>
            <person name="Chang J."/>
            <person name="Clawson H."/>
            <person name="Cuff J."/>
            <person name="Di Palma F."/>
            <person name="Fitzgerald S."/>
            <person name="Flicek P."/>
            <person name="Guttman M."/>
            <person name="Hubisz M.J."/>
            <person name="Jaffe D.B."/>
            <person name="Jungreis I."/>
            <person name="Kent W.J."/>
            <person name="Kostka D."/>
            <person name="Lara M."/>
            <person name="Martins A.L."/>
            <person name="Massingham T."/>
            <person name="Moltke I."/>
            <person name="Raney B.J."/>
            <person name="Rasmussen M.D."/>
            <person name="Robinson J."/>
            <person name="Stark A."/>
            <person name="Vilella A.J."/>
            <person name="Wen J."/>
            <person name="Xie X."/>
            <person name="Zody M.C."/>
            <person name="Baldwin J."/>
            <person name="Bloom T."/>
            <person name="Chin C.W."/>
            <person name="Heiman D."/>
            <person name="Nicol R."/>
            <person name="Nusbaum C."/>
            <person name="Young S."/>
            <person name="Wilkinson J."/>
            <person name="Worley K.C."/>
            <person name="Kovar C.L."/>
            <person name="Muzny D.M."/>
            <person name="Gibbs R.A."/>
            <person name="Cree A."/>
            <person name="Dihn H.H."/>
            <person name="Fowler G."/>
            <person name="Jhangiani S."/>
            <person name="Joshi V."/>
            <person name="Lee S."/>
            <person name="Lewis L.R."/>
            <person name="Nazareth L.V."/>
            <person name="Okwuonu G."/>
            <person name="Santibanez J."/>
            <person name="Warren W.C."/>
            <person name="Mardis E.R."/>
            <person name="Weinstock G.M."/>
            <person name="Wilson R.K."/>
            <person name="Delehaunty K."/>
            <person name="Dooling D."/>
            <person name="Fronik C."/>
            <person name="Fulton L."/>
            <person name="Fulton B."/>
            <person name="Graves T."/>
            <person name="Minx P."/>
            <person name="Sodergren E."/>
            <person name="Birney E."/>
            <person name="Margulies E.H."/>
            <person name="Herrero J."/>
            <person name="Green E.D."/>
            <person name="Haussler D."/>
            <person name="Siepel A."/>
            <person name="Goldman N."/>
            <person name="Pollard K.S."/>
            <person name="Pedersen J.S."/>
            <person name="Lander E.S."/>
            <person name="Kellis M."/>
        </authorList>
    </citation>
    <scope>NUCLEOTIDE SEQUENCE [LARGE SCALE GENOMIC DNA]</scope>
    <source>
        <strain evidence="7">2N</strain>
    </source>
</reference>
<evidence type="ECO:0000256" key="4">
    <source>
        <dbReference type="ARBA" id="ARBA00023136"/>
    </source>
</evidence>
<name>H0UTN2_CAVPO</name>
<dbReference type="InterPro" id="IPR050579">
    <property type="entry name" value="PMP-22/EMP/MP20-like"/>
</dbReference>
<dbReference type="HOGENOM" id="CLU_136294_0_0_1"/>
<dbReference type="PANTHER" id="PTHR10671:SF30">
    <property type="entry name" value="CLAUDIN DOMAIN-CONTAINING PROTEIN 2"/>
    <property type="match status" value="1"/>
</dbReference>
<dbReference type="Bgee" id="ENSCPOG00000000322">
    <property type="expression patterns" value="Expressed in testis and 12 other cell types or tissues"/>
</dbReference>
<gene>
    <name evidence="6" type="primary">Cldnd2</name>
</gene>
<organism evidence="6 7">
    <name type="scientific">Cavia porcellus</name>
    <name type="common">Guinea pig</name>
    <dbReference type="NCBI Taxonomy" id="10141"/>
    <lineage>
        <taxon>Eukaryota</taxon>
        <taxon>Metazoa</taxon>
        <taxon>Chordata</taxon>
        <taxon>Craniata</taxon>
        <taxon>Vertebrata</taxon>
        <taxon>Euteleostomi</taxon>
        <taxon>Mammalia</taxon>
        <taxon>Eutheria</taxon>
        <taxon>Euarchontoglires</taxon>
        <taxon>Glires</taxon>
        <taxon>Rodentia</taxon>
        <taxon>Hystricomorpha</taxon>
        <taxon>Caviidae</taxon>
        <taxon>Cavia</taxon>
    </lineage>
</organism>
<keyword evidence="3 5" id="KW-1133">Transmembrane helix</keyword>
<dbReference type="GeneID" id="100713730"/>
<keyword evidence="2 5" id="KW-0812">Transmembrane</keyword>
<evidence type="ECO:0000313" key="6">
    <source>
        <dbReference type="Ensembl" id="ENSCPOP00000000280.3"/>
    </source>
</evidence>
<dbReference type="CTD" id="125875"/>
<dbReference type="PANTHER" id="PTHR10671">
    <property type="entry name" value="EPITHELIAL MEMBRANE PROTEIN-RELATED"/>
    <property type="match status" value="1"/>
</dbReference>
<proteinExistence type="predicted"/>
<dbReference type="RefSeq" id="XP_063109295.1">
    <property type="nucleotide sequence ID" value="XM_063253225.1"/>
</dbReference>
<dbReference type="EMBL" id="AAKN02046378">
    <property type="status" value="NOT_ANNOTATED_CDS"/>
    <property type="molecule type" value="Genomic_DNA"/>
</dbReference>
<reference evidence="6" key="3">
    <citation type="submission" date="2025-09" db="UniProtKB">
        <authorList>
            <consortium name="Ensembl"/>
        </authorList>
    </citation>
    <scope>IDENTIFICATION</scope>
    <source>
        <strain evidence="6">2N</strain>
    </source>
</reference>
<feature type="transmembrane region" description="Helical" evidence="5">
    <location>
        <begin position="97"/>
        <end position="117"/>
    </location>
</feature>
<dbReference type="InterPro" id="IPR004031">
    <property type="entry name" value="PMP22/EMP/MP20/Claudin"/>
</dbReference>
<dbReference type="OMA" id="NDVFFSW"/>
<reference evidence="6" key="2">
    <citation type="submission" date="2025-08" db="UniProtKB">
        <authorList>
            <consortium name="Ensembl"/>
        </authorList>
    </citation>
    <scope>IDENTIFICATION</scope>
    <source>
        <strain evidence="6">2N</strain>
    </source>
</reference>
<sequence length="166" mass="17694">MGMTQGLRGWGTSLSFLASVFTILSTVTNNWIHHEKAHSGLWQEGTQGGCSGISHQPAISVAGVCMVLAGGFGVLATLMGLRLLYRADESLRSQTTTALLFLSGLLLLLALISYSAASARKEDGFSWSYFAGWLALPFFVLAGCCFLLVDVILQSAEVIGNFPVCL</sequence>
<dbReference type="eggNOG" id="ENOG502SPH8">
    <property type="taxonomic scope" value="Eukaryota"/>
</dbReference>
<dbReference type="Ensembl" id="ENSCPOT00000000325.3">
    <property type="protein sequence ID" value="ENSCPOP00000000280.3"/>
    <property type="gene ID" value="ENSCPOG00000000322.4"/>
</dbReference>
<dbReference type="VEuPathDB" id="HostDB:ENSCPOG00000000322"/>
<dbReference type="InParanoid" id="H0UTN2"/>